<evidence type="ECO:0000313" key="3">
    <source>
        <dbReference type="Proteomes" id="UP000439903"/>
    </source>
</evidence>
<comment type="caution">
    <text evidence="2">The sequence shown here is derived from an EMBL/GenBank/DDBJ whole genome shotgun (WGS) entry which is preliminary data.</text>
</comment>
<name>A0A8H4A799_GIGMA</name>
<organism evidence="2 3">
    <name type="scientific">Gigaspora margarita</name>
    <dbReference type="NCBI Taxonomy" id="4874"/>
    <lineage>
        <taxon>Eukaryota</taxon>
        <taxon>Fungi</taxon>
        <taxon>Fungi incertae sedis</taxon>
        <taxon>Mucoromycota</taxon>
        <taxon>Glomeromycotina</taxon>
        <taxon>Glomeromycetes</taxon>
        <taxon>Diversisporales</taxon>
        <taxon>Gigasporaceae</taxon>
        <taxon>Gigaspora</taxon>
    </lineage>
</organism>
<protein>
    <submittedName>
        <fullName evidence="2">Uncharacterized protein</fullName>
    </submittedName>
</protein>
<evidence type="ECO:0000256" key="1">
    <source>
        <dbReference type="SAM" id="MobiDB-lite"/>
    </source>
</evidence>
<accession>A0A8H4A799</accession>
<gene>
    <name evidence="2" type="ORF">F8M41_002085</name>
</gene>
<feature type="compositionally biased region" description="Basic and acidic residues" evidence="1">
    <location>
        <begin position="66"/>
        <end position="103"/>
    </location>
</feature>
<dbReference type="Proteomes" id="UP000439903">
    <property type="component" value="Unassembled WGS sequence"/>
</dbReference>
<dbReference type="EMBL" id="WTPW01001176">
    <property type="protein sequence ID" value="KAF0451021.1"/>
    <property type="molecule type" value="Genomic_DNA"/>
</dbReference>
<evidence type="ECO:0000313" key="2">
    <source>
        <dbReference type="EMBL" id="KAF0451021.1"/>
    </source>
</evidence>
<keyword evidence="3" id="KW-1185">Reference proteome</keyword>
<proteinExistence type="predicted"/>
<sequence>MLNPKNKIIIMSDHIIKKLIAINLNKLKYCEHFSILSSEDEASQEDRDKSDNNNLENDNTVNKRPRVMDLDPEEVQKAKKDPDEDIDKEKNMDNYKKITDNDE</sequence>
<reference evidence="2 3" key="1">
    <citation type="journal article" date="2019" name="Environ. Microbiol.">
        <title>At the nexus of three kingdoms: the genome of the mycorrhizal fungus Gigaspora margarita provides insights into plant, endobacterial and fungal interactions.</title>
        <authorList>
            <person name="Venice F."/>
            <person name="Ghignone S."/>
            <person name="Salvioli di Fossalunga A."/>
            <person name="Amselem J."/>
            <person name="Novero M."/>
            <person name="Xianan X."/>
            <person name="Sedzielewska Toro K."/>
            <person name="Morin E."/>
            <person name="Lipzen A."/>
            <person name="Grigoriev I.V."/>
            <person name="Henrissat B."/>
            <person name="Martin F.M."/>
            <person name="Bonfante P."/>
        </authorList>
    </citation>
    <scope>NUCLEOTIDE SEQUENCE [LARGE SCALE GENOMIC DNA]</scope>
    <source>
        <strain evidence="2 3">BEG34</strain>
    </source>
</reference>
<feature type="region of interest" description="Disordered" evidence="1">
    <location>
        <begin position="37"/>
        <end position="103"/>
    </location>
</feature>
<dbReference type="AlphaFoldDB" id="A0A8H4A799"/>
<feature type="compositionally biased region" description="Low complexity" evidence="1">
    <location>
        <begin position="52"/>
        <end position="62"/>
    </location>
</feature>